<dbReference type="SFLD" id="SFLDF00274">
    <property type="entry name" value="ribosomal_protein_S12_methylth"/>
    <property type="match status" value="1"/>
</dbReference>
<dbReference type="SFLD" id="SFLDG01082">
    <property type="entry name" value="B12-binding_domain_containing"/>
    <property type="match status" value="1"/>
</dbReference>
<comment type="function">
    <text evidence="8">Catalyzes the methylthiolation of an aspartic acid residue of ribosomal protein uS12.</text>
</comment>
<feature type="binding site" evidence="8">
    <location>
        <position position="165"/>
    </location>
    <ligand>
        <name>[4Fe-4S] cluster</name>
        <dbReference type="ChEBI" id="CHEBI:49883"/>
        <label>2</label>
        <note>4Fe-4S-S-AdoMet</note>
    </ligand>
</feature>
<dbReference type="GO" id="GO:0140101">
    <property type="term" value="F:catalytic activity, acting on a tRNA"/>
    <property type="evidence" value="ECO:0007669"/>
    <property type="project" value="UniProtKB-ARBA"/>
</dbReference>
<organism evidence="12 13">
    <name type="scientific">Sulfobacillus benefaciens</name>
    <dbReference type="NCBI Taxonomy" id="453960"/>
    <lineage>
        <taxon>Bacteria</taxon>
        <taxon>Bacillati</taxon>
        <taxon>Bacillota</taxon>
        <taxon>Clostridia</taxon>
        <taxon>Eubacteriales</taxon>
        <taxon>Clostridiales Family XVII. Incertae Sedis</taxon>
        <taxon>Sulfobacillus</taxon>
    </lineage>
</organism>
<comment type="catalytic activity">
    <reaction evidence="8">
        <text>L-aspartate(89)-[ribosomal protein uS12]-hydrogen + (sulfur carrier)-SH + AH2 + 2 S-adenosyl-L-methionine = 3-methylsulfanyl-L-aspartate(89)-[ribosomal protein uS12]-hydrogen + (sulfur carrier)-H + 5'-deoxyadenosine + L-methionine + A + S-adenosyl-L-homocysteine + 2 H(+)</text>
        <dbReference type="Rhea" id="RHEA:37087"/>
        <dbReference type="Rhea" id="RHEA-COMP:10460"/>
        <dbReference type="Rhea" id="RHEA-COMP:10461"/>
        <dbReference type="Rhea" id="RHEA-COMP:14737"/>
        <dbReference type="Rhea" id="RHEA-COMP:14739"/>
        <dbReference type="ChEBI" id="CHEBI:13193"/>
        <dbReference type="ChEBI" id="CHEBI:15378"/>
        <dbReference type="ChEBI" id="CHEBI:17319"/>
        <dbReference type="ChEBI" id="CHEBI:17499"/>
        <dbReference type="ChEBI" id="CHEBI:29917"/>
        <dbReference type="ChEBI" id="CHEBI:29961"/>
        <dbReference type="ChEBI" id="CHEBI:57844"/>
        <dbReference type="ChEBI" id="CHEBI:57856"/>
        <dbReference type="ChEBI" id="CHEBI:59789"/>
        <dbReference type="ChEBI" id="CHEBI:64428"/>
        <dbReference type="ChEBI" id="CHEBI:73599"/>
        <dbReference type="EC" id="2.8.4.4"/>
    </reaction>
</comment>
<accession>A0A2T2WW20</accession>
<proteinExistence type="inferred from homology"/>
<keyword evidence="2 8" id="KW-0963">Cytoplasm</keyword>
<feature type="domain" description="MTTase N-terminal" evidence="10">
    <location>
        <begin position="6"/>
        <end position="122"/>
    </location>
</feature>
<dbReference type="FunFam" id="3.80.30.20:FF:000001">
    <property type="entry name" value="tRNA-2-methylthio-N(6)-dimethylallyladenosine synthase 2"/>
    <property type="match status" value="1"/>
</dbReference>
<dbReference type="SMART" id="SM00729">
    <property type="entry name" value="Elp3"/>
    <property type="match status" value="1"/>
</dbReference>
<evidence type="ECO:0000256" key="4">
    <source>
        <dbReference type="ARBA" id="ARBA00022691"/>
    </source>
</evidence>
<dbReference type="Gene3D" id="2.40.50.140">
    <property type="entry name" value="Nucleic acid-binding proteins"/>
    <property type="match status" value="1"/>
</dbReference>
<dbReference type="Pfam" id="PF04055">
    <property type="entry name" value="Radical_SAM"/>
    <property type="match status" value="1"/>
</dbReference>
<evidence type="ECO:0000259" key="11">
    <source>
        <dbReference type="PROSITE" id="PS51918"/>
    </source>
</evidence>
<protein>
    <recommendedName>
        <fullName evidence="8">Ribosomal protein uS12 methylthiotransferase RimO</fullName>
        <shortName evidence="8">uS12 MTTase</shortName>
        <shortName evidence="8">uS12 methylthiotransferase</shortName>
        <ecNumber evidence="8">2.8.4.4</ecNumber>
    </recommendedName>
    <alternativeName>
        <fullName evidence="8">Ribosomal protein uS12 (aspartate-C(3))-methylthiotransferase</fullName>
    </alternativeName>
    <alternativeName>
        <fullName evidence="8">Ribosome maturation factor RimO</fullName>
    </alternativeName>
</protein>
<keyword evidence="5 8" id="KW-0479">Metal-binding</keyword>
<dbReference type="Gene3D" id="3.80.30.20">
    <property type="entry name" value="tm_1862 like domain"/>
    <property type="match status" value="1"/>
</dbReference>
<dbReference type="EMBL" id="PXYT01000036">
    <property type="protein sequence ID" value="PSR26430.1"/>
    <property type="molecule type" value="Genomic_DNA"/>
</dbReference>
<dbReference type="HAMAP" id="MF_01865">
    <property type="entry name" value="MTTase_RimO"/>
    <property type="match status" value="1"/>
</dbReference>
<comment type="caution">
    <text evidence="12">The sequence shown here is derived from an EMBL/GenBank/DDBJ whole genome shotgun (WGS) entry which is preliminary data.</text>
</comment>
<dbReference type="GO" id="GO:0051539">
    <property type="term" value="F:4 iron, 4 sulfur cluster binding"/>
    <property type="evidence" value="ECO:0007669"/>
    <property type="project" value="UniProtKB-UniRule"/>
</dbReference>
<feature type="binding site" evidence="8">
    <location>
        <position position="51"/>
    </location>
    <ligand>
        <name>[4Fe-4S] cluster</name>
        <dbReference type="ChEBI" id="CHEBI:49883"/>
        <label>1</label>
    </ligand>
</feature>
<dbReference type="GO" id="GO:0035600">
    <property type="term" value="P:tRNA methylthiolation"/>
    <property type="evidence" value="ECO:0007669"/>
    <property type="project" value="UniProtKB-ARBA"/>
</dbReference>
<dbReference type="PROSITE" id="PS01278">
    <property type="entry name" value="MTTASE_RADICAL"/>
    <property type="match status" value="1"/>
</dbReference>
<gene>
    <name evidence="8 12" type="primary">rimO</name>
    <name evidence="12" type="ORF">C7B43_13900</name>
</gene>
<dbReference type="SFLD" id="SFLDG01061">
    <property type="entry name" value="methylthiotransferase"/>
    <property type="match status" value="1"/>
</dbReference>
<dbReference type="PROSITE" id="PS50926">
    <property type="entry name" value="TRAM"/>
    <property type="match status" value="1"/>
</dbReference>
<dbReference type="PANTHER" id="PTHR43837">
    <property type="entry name" value="RIBOSOMAL PROTEIN S12 METHYLTHIOTRANSFERASE RIMO"/>
    <property type="match status" value="1"/>
</dbReference>
<keyword evidence="3 8" id="KW-0808">Transferase</keyword>
<dbReference type="GO" id="GO:0035599">
    <property type="term" value="F:aspartic acid methylthiotransferase activity"/>
    <property type="evidence" value="ECO:0007669"/>
    <property type="project" value="TreeGrafter"/>
</dbReference>
<evidence type="ECO:0000259" key="9">
    <source>
        <dbReference type="PROSITE" id="PS50926"/>
    </source>
</evidence>
<keyword evidence="7 8" id="KW-0411">Iron-sulfur</keyword>
<comment type="subcellular location">
    <subcellularLocation>
        <location evidence="8">Cytoplasm</location>
    </subcellularLocation>
</comment>
<dbReference type="GO" id="GO:0046872">
    <property type="term" value="F:metal ion binding"/>
    <property type="evidence" value="ECO:0007669"/>
    <property type="project" value="UniProtKB-KW"/>
</dbReference>
<dbReference type="Pfam" id="PF00919">
    <property type="entry name" value="UPF0004"/>
    <property type="match status" value="1"/>
</dbReference>
<feature type="binding site" evidence="8">
    <location>
        <position position="85"/>
    </location>
    <ligand>
        <name>[4Fe-4S] cluster</name>
        <dbReference type="ChEBI" id="CHEBI:49883"/>
        <label>1</label>
    </ligand>
</feature>
<feature type="domain" description="TRAM" evidence="9">
    <location>
        <begin position="377"/>
        <end position="441"/>
    </location>
</feature>
<evidence type="ECO:0000256" key="6">
    <source>
        <dbReference type="ARBA" id="ARBA00023004"/>
    </source>
</evidence>
<keyword evidence="12" id="KW-0687">Ribonucleoprotein</keyword>
<dbReference type="AlphaFoldDB" id="A0A2T2WW20"/>
<dbReference type="InterPro" id="IPR058240">
    <property type="entry name" value="rSAM_sf"/>
</dbReference>
<dbReference type="Gene3D" id="3.40.50.12160">
    <property type="entry name" value="Methylthiotransferase, N-terminal domain"/>
    <property type="match status" value="1"/>
</dbReference>
<dbReference type="NCBIfam" id="TIGR01125">
    <property type="entry name" value="30S ribosomal protein S12 methylthiotransferase RimO"/>
    <property type="match status" value="1"/>
</dbReference>
<dbReference type="InterPro" id="IPR023404">
    <property type="entry name" value="rSAM_horseshoe"/>
</dbReference>
<keyword evidence="1 8" id="KW-0004">4Fe-4S</keyword>
<dbReference type="InterPro" id="IPR002792">
    <property type="entry name" value="TRAM_dom"/>
</dbReference>
<feature type="binding site" evidence="8">
    <location>
        <position position="162"/>
    </location>
    <ligand>
        <name>[4Fe-4S] cluster</name>
        <dbReference type="ChEBI" id="CHEBI:49883"/>
        <label>2</label>
        <note>4Fe-4S-S-AdoMet</note>
    </ligand>
</feature>
<evidence type="ECO:0000256" key="5">
    <source>
        <dbReference type="ARBA" id="ARBA00022723"/>
    </source>
</evidence>
<dbReference type="InterPro" id="IPR005839">
    <property type="entry name" value="Methylthiotransferase"/>
</dbReference>
<evidence type="ECO:0000256" key="8">
    <source>
        <dbReference type="HAMAP-Rule" id="MF_01865"/>
    </source>
</evidence>
<evidence type="ECO:0000256" key="2">
    <source>
        <dbReference type="ARBA" id="ARBA00022490"/>
    </source>
</evidence>
<evidence type="ECO:0000256" key="1">
    <source>
        <dbReference type="ARBA" id="ARBA00022485"/>
    </source>
</evidence>
<dbReference type="NCBIfam" id="TIGR00089">
    <property type="entry name" value="MiaB/RimO family radical SAM methylthiotransferase"/>
    <property type="match status" value="1"/>
</dbReference>
<name>A0A2T2WW20_9FIRM</name>
<dbReference type="GO" id="GO:0005829">
    <property type="term" value="C:cytosol"/>
    <property type="evidence" value="ECO:0007669"/>
    <property type="project" value="TreeGrafter"/>
</dbReference>
<evidence type="ECO:0000313" key="13">
    <source>
        <dbReference type="Proteomes" id="UP000242699"/>
    </source>
</evidence>
<evidence type="ECO:0000256" key="7">
    <source>
        <dbReference type="ARBA" id="ARBA00023014"/>
    </source>
</evidence>
<dbReference type="InterPro" id="IPR020612">
    <property type="entry name" value="Methylthiotransferase_CS"/>
</dbReference>
<dbReference type="InterPro" id="IPR007197">
    <property type="entry name" value="rSAM"/>
</dbReference>
<dbReference type="SFLD" id="SFLDS00029">
    <property type="entry name" value="Radical_SAM"/>
    <property type="match status" value="1"/>
</dbReference>
<dbReference type="EC" id="2.8.4.4" evidence="8"/>
<dbReference type="SUPFAM" id="SSF102114">
    <property type="entry name" value="Radical SAM enzymes"/>
    <property type="match status" value="1"/>
</dbReference>
<sequence length="441" mass="49378">MIELTTKVGMVSLGCPKNRVDSEVMLGILQEAGYQLTPEATEADVLIVNTCGFINSAKQESIDTVLEMNQYREKGQLRALVMAGCLSQRYQQTLWNDLPEVDAMVGTGEFHRIVEAVEGALQGTRPHFWGEMPVSGVKSTRKLTTPDYTAYLKIAEGCDHSCSFCAIPQMRGGYRSRPLQDIVVEARQLVASGVRELILIAQDSTLWGHDLYGKPSLPRLLYALQEIPELVMVRIMYSYPTQITPNLVQAMRDLPVVAKYLDMPLQHAHPDLLQKMGRPFRREKTERVLNMIRDAIPDVTLRTTFIVGFPGETDEHFNTLVEFINNMKFDHVGVFTYSHEEGTRAENLGDSVPEAVKLHRRREAMLSQRRVVGSVRGRHVGRVVPVLIEEAGDTVSTGRSWMDAPGIDGVVYVKGRYTPGEVISARITGTREYDLIAEDSV</sequence>
<evidence type="ECO:0000259" key="10">
    <source>
        <dbReference type="PROSITE" id="PS51449"/>
    </source>
</evidence>
<dbReference type="InterPro" id="IPR013848">
    <property type="entry name" value="Methylthiotransferase_N"/>
</dbReference>
<keyword evidence="4 8" id="KW-0949">S-adenosyl-L-methionine</keyword>
<reference evidence="12 13" key="1">
    <citation type="journal article" date="2014" name="BMC Genomics">
        <title>Comparison of environmental and isolate Sulfobacillus genomes reveals diverse carbon, sulfur, nitrogen, and hydrogen metabolisms.</title>
        <authorList>
            <person name="Justice N.B."/>
            <person name="Norman A."/>
            <person name="Brown C.T."/>
            <person name="Singh A."/>
            <person name="Thomas B.C."/>
            <person name="Banfield J.F."/>
        </authorList>
    </citation>
    <scope>NUCLEOTIDE SEQUENCE [LARGE SCALE GENOMIC DNA]</scope>
    <source>
        <strain evidence="12">AMDSBA1</strain>
    </source>
</reference>
<dbReference type="PROSITE" id="PS51449">
    <property type="entry name" value="MTTASE_N"/>
    <property type="match status" value="1"/>
</dbReference>
<dbReference type="PANTHER" id="PTHR43837:SF1">
    <property type="entry name" value="RIBOSOMAL PROTEIN US12 METHYLTHIOTRANSFERASE RIMO"/>
    <property type="match status" value="1"/>
</dbReference>
<keyword evidence="6 8" id="KW-0408">Iron</keyword>
<dbReference type="GO" id="GO:0103039">
    <property type="term" value="F:protein methylthiotransferase activity"/>
    <property type="evidence" value="ECO:0007669"/>
    <property type="project" value="UniProtKB-EC"/>
</dbReference>
<comment type="similarity">
    <text evidence="8">Belongs to the methylthiotransferase family. RimO subfamily.</text>
</comment>
<dbReference type="InterPro" id="IPR006638">
    <property type="entry name" value="Elp3/MiaA/NifB-like_rSAM"/>
</dbReference>
<feature type="binding site" evidence="8">
    <location>
        <position position="15"/>
    </location>
    <ligand>
        <name>[4Fe-4S] cluster</name>
        <dbReference type="ChEBI" id="CHEBI:49883"/>
        <label>1</label>
    </ligand>
</feature>
<dbReference type="Proteomes" id="UP000242699">
    <property type="component" value="Unassembled WGS sequence"/>
</dbReference>
<dbReference type="InterPro" id="IPR005840">
    <property type="entry name" value="Ribosomal_uS12_MeSTrfase_RimO"/>
</dbReference>
<evidence type="ECO:0000256" key="3">
    <source>
        <dbReference type="ARBA" id="ARBA00022679"/>
    </source>
</evidence>
<feature type="binding site" evidence="8">
    <location>
        <position position="158"/>
    </location>
    <ligand>
        <name>[4Fe-4S] cluster</name>
        <dbReference type="ChEBI" id="CHEBI:49883"/>
        <label>2</label>
        <note>4Fe-4S-S-AdoMet</note>
    </ligand>
</feature>
<feature type="domain" description="Radical SAM core" evidence="11">
    <location>
        <begin position="144"/>
        <end position="374"/>
    </location>
</feature>
<dbReference type="InterPro" id="IPR038135">
    <property type="entry name" value="Methylthiotransferase_N_sf"/>
</dbReference>
<dbReference type="PROSITE" id="PS51918">
    <property type="entry name" value="RADICAL_SAM"/>
    <property type="match status" value="1"/>
</dbReference>
<dbReference type="Pfam" id="PF18693">
    <property type="entry name" value="TRAM_2"/>
    <property type="match status" value="1"/>
</dbReference>
<dbReference type="CDD" id="cd01335">
    <property type="entry name" value="Radical_SAM"/>
    <property type="match status" value="1"/>
</dbReference>
<dbReference type="GO" id="GO:0005840">
    <property type="term" value="C:ribosome"/>
    <property type="evidence" value="ECO:0007669"/>
    <property type="project" value="UniProtKB-KW"/>
</dbReference>
<evidence type="ECO:0000313" key="12">
    <source>
        <dbReference type="EMBL" id="PSR26430.1"/>
    </source>
</evidence>
<keyword evidence="12" id="KW-0689">Ribosomal protein</keyword>
<comment type="cofactor">
    <cofactor evidence="8">
        <name>[4Fe-4S] cluster</name>
        <dbReference type="ChEBI" id="CHEBI:49883"/>
    </cofactor>
    <text evidence="8">Binds 2 [4Fe-4S] clusters. One cluster is coordinated with 3 cysteines and an exchangeable S-adenosyl-L-methionine.</text>
</comment>
<dbReference type="InterPro" id="IPR012340">
    <property type="entry name" value="NA-bd_OB-fold"/>
</dbReference>